<dbReference type="EC" id="1.13.12.3" evidence="4"/>
<dbReference type="InterPro" id="IPR002937">
    <property type="entry name" value="Amino_oxidase"/>
</dbReference>
<dbReference type="Gene3D" id="3.50.50.60">
    <property type="entry name" value="FAD/NAD(P)-binding domain"/>
    <property type="match status" value="1"/>
</dbReference>
<dbReference type="GO" id="GO:0001716">
    <property type="term" value="F:L-amino-acid oxidase activity"/>
    <property type="evidence" value="ECO:0007669"/>
    <property type="project" value="TreeGrafter"/>
</dbReference>
<sequence length="496" mass="54460">MKKETKEGISRKKFLKQVGLGFGALGTGIFFPGSLSAAGFLSGKATSSKKVIVVGAGLAGLAAARELKSNGHEVVILEARERPGGRVSTLRKPFPDGIYAEEGAAAYSENYTEALKLINEFNFEKIPWTMPEEGIIYHLNGKRIVSKKGEIFNWPYELSEQEQGKDPFSLVKMYIIDTLPKESGMPDLWNKAPVVNFDKLSLAEYLRKQGASEGAIELLQNTMWFAAAPEGTSGLSMAMSDFGLFMGGMPFILKGGNDQLPKEMAKKLKEDLHYGVEVKTIEDLGEKVKISAVKKGNNTTFEADEVIVTLPVKVLKKVTFKPALSAAKFKAIEEMPVLNLTRVFLEVDQPFWRQEGVTGLVFSDLPVMQVNAYTNANNVEKGPAVLESYVVGERAETLGEMEEQEAIDQQLQEMGKVFPKVQEHFTEGYVKAWSEDPYALGGPSWPAPGDVTAYLEDLQAPHGKIHFAGEHTSILRSTMEGALRSGLRAAREVQEG</sequence>
<dbReference type="PRINTS" id="PR00757">
    <property type="entry name" value="AMINEOXDASEF"/>
</dbReference>
<comment type="pathway">
    <text evidence="2">Plant hormone metabolism; auxin biosynthesis.</text>
</comment>
<reference evidence="12" key="1">
    <citation type="submission" date="2017-09" db="EMBL/GenBank/DDBJ databases">
        <authorList>
            <person name="Varghese N."/>
            <person name="Submissions S."/>
        </authorList>
    </citation>
    <scope>NUCLEOTIDE SEQUENCE [LARGE SCALE GENOMIC DNA]</scope>
    <source>
        <strain evidence="12">CGMCC 1.12641</strain>
    </source>
</reference>
<dbReference type="SUPFAM" id="SSF54373">
    <property type="entry name" value="FAD-linked reductases, C-terminal domain"/>
    <property type="match status" value="1"/>
</dbReference>
<evidence type="ECO:0000256" key="7">
    <source>
        <dbReference type="ARBA" id="ARBA00023070"/>
    </source>
</evidence>
<dbReference type="InterPro" id="IPR036188">
    <property type="entry name" value="FAD/NAD-bd_sf"/>
</dbReference>
<evidence type="ECO:0000259" key="10">
    <source>
        <dbReference type="Pfam" id="PF01593"/>
    </source>
</evidence>
<evidence type="ECO:0000256" key="4">
    <source>
        <dbReference type="ARBA" id="ARBA00012535"/>
    </source>
</evidence>
<comment type="catalytic activity">
    <reaction evidence="8">
        <text>L-tryptophan + O2 = indole-3-acetamide + CO2 + H2O</text>
        <dbReference type="Rhea" id="RHEA:16165"/>
        <dbReference type="ChEBI" id="CHEBI:15377"/>
        <dbReference type="ChEBI" id="CHEBI:15379"/>
        <dbReference type="ChEBI" id="CHEBI:16031"/>
        <dbReference type="ChEBI" id="CHEBI:16526"/>
        <dbReference type="ChEBI" id="CHEBI:57912"/>
        <dbReference type="EC" id="1.13.12.3"/>
    </reaction>
</comment>
<evidence type="ECO:0000256" key="5">
    <source>
        <dbReference type="ARBA" id="ARBA00017871"/>
    </source>
</evidence>
<name>A0A285X6X2_9FLAO</name>
<evidence type="ECO:0000256" key="8">
    <source>
        <dbReference type="ARBA" id="ARBA00047321"/>
    </source>
</evidence>
<dbReference type="Pfam" id="PF01593">
    <property type="entry name" value="Amino_oxidase"/>
    <property type="match status" value="1"/>
</dbReference>
<dbReference type="Proteomes" id="UP000219193">
    <property type="component" value="Unassembled WGS sequence"/>
</dbReference>
<organism evidence="11 12">
    <name type="scientific">Salinimicrobium sediminis</name>
    <dbReference type="NCBI Taxonomy" id="1343891"/>
    <lineage>
        <taxon>Bacteria</taxon>
        <taxon>Pseudomonadati</taxon>
        <taxon>Bacteroidota</taxon>
        <taxon>Flavobacteriia</taxon>
        <taxon>Flavobacteriales</taxon>
        <taxon>Flavobacteriaceae</taxon>
        <taxon>Salinimicrobium</taxon>
    </lineage>
</organism>
<evidence type="ECO:0000313" key="11">
    <source>
        <dbReference type="EMBL" id="SOC81097.1"/>
    </source>
</evidence>
<evidence type="ECO:0000313" key="12">
    <source>
        <dbReference type="Proteomes" id="UP000219193"/>
    </source>
</evidence>
<feature type="binding site" evidence="9">
    <location>
        <begin position="78"/>
        <end position="79"/>
    </location>
    <ligand>
        <name>FAD</name>
        <dbReference type="ChEBI" id="CHEBI:57692"/>
    </ligand>
</feature>
<dbReference type="InterPro" id="IPR006311">
    <property type="entry name" value="TAT_signal"/>
</dbReference>
<feature type="binding site" evidence="9">
    <location>
        <position position="278"/>
    </location>
    <ligand>
        <name>FAD</name>
        <dbReference type="ChEBI" id="CHEBI:57692"/>
    </ligand>
</feature>
<evidence type="ECO:0000256" key="9">
    <source>
        <dbReference type="PIRSR" id="PIRSR601613-1"/>
    </source>
</evidence>
<dbReference type="PANTHER" id="PTHR10742">
    <property type="entry name" value="FLAVIN MONOAMINE OXIDASE"/>
    <property type="match status" value="1"/>
</dbReference>
<proteinExistence type="inferred from homology"/>
<gene>
    <name evidence="11" type="ORF">SAMN06296241_2669</name>
</gene>
<keyword evidence="7" id="KW-0073">Auxin biosynthesis</keyword>
<dbReference type="PANTHER" id="PTHR10742:SF342">
    <property type="entry name" value="AMINE OXIDASE"/>
    <property type="match status" value="1"/>
</dbReference>
<dbReference type="InterPro" id="IPR050281">
    <property type="entry name" value="Flavin_monoamine_oxidase"/>
</dbReference>
<evidence type="ECO:0000256" key="6">
    <source>
        <dbReference type="ARBA" id="ARBA00023002"/>
    </source>
</evidence>
<dbReference type="GO" id="GO:0050361">
    <property type="term" value="F:tryptophan 2-monooxygenase activity"/>
    <property type="evidence" value="ECO:0007669"/>
    <property type="project" value="UniProtKB-EC"/>
</dbReference>
<dbReference type="InterPro" id="IPR001613">
    <property type="entry name" value="Flavin_amine_oxidase"/>
</dbReference>
<dbReference type="AlphaFoldDB" id="A0A285X6X2"/>
<feature type="domain" description="Amine oxidase" evidence="10">
    <location>
        <begin position="58"/>
        <end position="493"/>
    </location>
</feature>
<dbReference type="PROSITE" id="PS51318">
    <property type="entry name" value="TAT"/>
    <property type="match status" value="1"/>
</dbReference>
<feature type="binding site" evidence="9">
    <location>
        <position position="470"/>
    </location>
    <ligand>
        <name>FAD</name>
        <dbReference type="ChEBI" id="CHEBI:57692"/>
    </ligand>
</feature>
<keyword evidence="6" id="KW-0560">Oxidoreductase</keyword>
<evidence type="ECO:0000256" key="3">
    <source>
        <dbReference type="ARBA" id="ARBA00005833"/>
    </source>
</evidence>
<evidence type="ECO:0000256" key="2">
    <source>
        <dbReference type="ARBA" id="ARBA00004814"/>
    </source>
</evidence>
<accession>A0A285X6X2</accession>
<evidence type="ECO:0000256" key="1">
    <source>
        <dbReference type="ARBA" id="ARBA00001974"/>
    </source>
</evidence>
<feature type="binding site" evidence="9">
    <location>
        <position position="389"/>
    </location>
    <ligand>
        <name>substrate</name>
    </ligand>
</feature>
<dbReference type="RefSeq" id="WP_097056875.1">
    <property type="nucleotide sequence ID" value="NZ_OCMF01000004.1"/>
</dbReference>
<keyword evidence="12" id="KW-1185">Reference proteome</keyword>
<dbReference type="EMBL" id="OCMF01000004">
    <property type="protein sequence ID" value="SOC81097.1"/>
    <property type="molecule type" value="Genomic_DNA"/>
</dbReference>
<dbReference type="GO" id="GO:0009851">
    <property type="term" value="P:auxin biosynthetic process"/>
    <property type="evidence" value="ECO:0007669"/>
    <property type="project" value="UniProtKB-KW"/>
</dbReference>
<protein>
    <recommendedName>
        <fullName evidence="5">Tryptophan 2-monooxygenase</fullName>
        <ecNumber evidence="4">1.13.12.3</ecNumber>
    </recommendedName>
</protein>
<dbReference type="SUPFAM" id="SSF51905">
    <property type="entry name" value="FAD/NAD(P)-binding domain"/>
    <property type="match status" value="1"/>
</dbReference>
<dbReference type="GO" id="GO:0009063">
    <property type="term" value="P:amino acid catabolic process"/>
    <property type="evidence" value="ECO:0007669"/>
    <property type="project" value="TreeGrafter"/>
</dbReference>
<comment type="similarity">
    <text evidence="3">Belongs to the tryptophan 2-monooxygenase family.</text>
</comment>
<dbReference type="OrthoDB" id="56323at2"/>
<comment type="cofactor">
    <cofactor evidence="1">
        <name>FAD</name>
        <dbReference type="ChEBI" id="CHEBI:57692"/>
    </cofactor>
</comment>